<sequence>MLLRTIHHKEGGQMKAQLAGMMVLAAVCAAPAYAADAKADMAGIKALDQHWLKAFTAADGDAIARLYDENAVLMPPGAPAVKGRAAIRDFLVKEAQGAGKAGMVFTFGDVSDGGANGNLGWSSGSYIVKDKDGKVVETGKYLSVNKKVNGKWMYWRDTWNADNPPPK</sequence>
<dbReference type="EMBL" id="WNKX01000002">
    <property type="protein sequence ID" value="MTW09603.1"/>
    <property type="molecule type" value="Genomic_DNA"/>
</dbReference>
<feature type="domain" description="DUF4440" evidence="2">
    <location>
        <begin position="44"/>
        <end position="153"/>
    </location>
</feature>
<dbReference type="Proteomes" id="UP000472320">
    <property type="component" value="Unassembled WGS sequence"/>
</dbReference>
<organism evidence="3 4">
    <name type="scientific">Massilia eburnea</name>
    <dbReference type="NCBI Taxonomy" id="1776165"/>
    <lineage>
        <taxon>Bacteria</taxon>
        <taxon>Pseudomonadati</taxon>
        <taxon>Pseudomonadota</taxon>
        <taxon>Betaproteobacteria</taxon>
        <taxon>Burkholderiales</taxon>
        <taxon>Oxalobacteraceae</taxon>
        <taxon>Telluria group</taxon>
        <taxon>Massilia</taxon>
    </lineage>
</organism>
<evidence type="ECO:0000313" key="4">
    <source>
        <dbReference type="Proteomes" id="UP000472320"/>
    </source>
</evidence>
<feature type="signal peptide" evidence="1">
    <location>
        <begin position="1"/>
        <end position="34"/>
    </location>
</feature>
<evidence type="ECO:0000313" key="3">
    <source>
        <dbReference type="EMBL" id="MTW09603.1"/>
    </source>
</evidence>
<evidence type="ECO:0000259" key="2">
    <source>
        <dbReference type="Pfam" id="PF14534"/>
    </source>
</evidence>
<dbReference type="InterPro" id="IPR027843">
    <property type="entry name" value="DUF4440"/>
</dbReference>
<dbReference type="InterPro" id="IPR032710">
    <property type="entry name" value="NTF2-like_dom_sf"/>
</dbReference>
<keyword evidence="4" id="KW-1185">Reference proteome</keyword>
<dbReference type="Gene3D" id="3.10.450.50">
    <property type="match status" value="1"/>
</dbReference>
<reference evidence="3 4" key="1">
    <citation type="submission" date="2019-11" db="EMBL/GenBank/DDBJ databases">
        <title>Type strains purchased from KCTC, JCM and DSMZ.</title>
        <authorList>
            <person name="Lu H."/>
        </authorList>
    </citation>
    <scope>NUCLEOTIDE SEQUENCE [LARGE SCALE GENOMIC DNA]</scope>
    <source>
        <strain evidence="3 4">JCM 31587</strain>
    </source>
</reference>
<gene>
    <name evidence="3" type="ORF">GM658_03230</name>
</gene>
<dbReference type="SUPFAM" id="SSF54427">
    <property type="entry name" value="NTF2-like"/>
    <property type="match status" value="1"/>
</dbReference>
<dbReference type="Pfam" id="PF14534">
    <property type="entry name" value="DUF4440"/>
    <property type="match status" value="1"/>
</dbReference>
<protein>
    <submittedName>
        <fullName evidence="3">DUF4440 domain-containing protein</fullName>
    </submittedName>
</protein>
<proteinExistence type="predicted"/>
<feature type="chain" id="PRO_5027044723" evidence="1">
    <location>
        <begin position="35"/>
        <end position="167"/>
    </location>
</feature>
<accession>A0A6L6QD11</accession>
<name>A0A6L6QD11_9BURK</name>
<evidence type="ECO:0000256" key="1">
    <source>
        <dbReference type="SAM" id="SignalP"/>
    </source>
</evidence>
<comment type="caution">
    <text evidence="3">The sequence shown here is derived from an EMBL/GenBank/DDBJ whole genome shotgun (WGS) entry which is preliminary data.</text>
</comment>
<dbReference type="AlphaFoldDB" id="A0A6L6QD11"/>
<keyword evidence="1" id="KW-0732">Signal</keyword>
<dbReference type="OrthoDB" id="674363at2"/>